<gene>
    <name evidence="10 12" type="primary">rnhA</name>
    <name evidence="12" type="ORF">QFW81_03155</name>
</gene>
<feature type="domain" description="RNase H type-1" evidence="11">
    <location>
        <begin position="1"/>
        <end position="141"/>
    </location>
</feature>
<protein>
    <recommendedName>
        <fullName evidence="4 10">Ribonuclease H</fullName>
        <shortName evidence="10">RNase H</shortName>
        <ecNumber evidence="4 10">3.1.26.4</ecNumber>
    </recommendedName>
</protein>
<keyword evidence="7 10" id="KW-0255">Endonuclease</keyword>
<feature type="binding site" evidence="10">
    <location>
        <position position="9"/>
    </location>
    <ligand>
        <name>Mg(2+)</name>
        <dbReference type="ChEBI" id="CHEBI:18420"/>
        <label>2</label>
    </ligand>
</feature>
<keyword evidence="13" id="KW-1185">Reference proteome</keyword>
<dbReference type="HAMAP" id="MF_00042">
    <property type="entry name" value="RNase_H"/>
    <property type="match status" value="1"/>
</dbReference>
<comment type="subunit">
    <text evidence="3 10">Monomer.</text>
</comment>
<organism evidence="12 13">
    <name type="scientific">Luteimonas kalidii</name>
    <dbReference type="NCBI Taxonomy" id="3042025"/>
    <lineage>
        <taxon>Bacteria</taxon>
        <taxon>Pseudomonadati</taxon>
        <taxon>Pseudomonadota</taxon>
        <taxon>Gammaproteobacteria</taxon>
        <taxon>Lysobacterales</taxon>
        <taxon>Lysobacteraceae</taxon>
        <taxon>Luteimonas</taxon>
    </lineage>
</organism>
<dbReference type="InterPro" id="IPR036397">
    <property type="entry name" value="RNaseH_sf"/>
</dbReference>
<name>A0ABT6JR13_9GAMM</name>
<comment type="caution">
    <text evidence="12">The sequence shown here is derived from an EMBL/GenBank/DDBJ whole genome shotgun (WGS) entry which is preliminary data.</text>
</comment>
<dbReference type="InterPro" id="IPR012337">
    <property type="entry name" value="RNaseH-like_sf"/>
</dbReference>
<evidence type="ECO:0000256" key="4">
    <source>
        <dbReference type="ARBA" id="ARBA00012180"/>
    </source>
</evidence>
<evidence type="ECO:0000256" key="7">
    <source>
        <dbReference type="ARBA" id="ARBA00022759"/>
    </source>
</evidence>
<evidence type="ECO:0000313" key="12">
    <source>
        <dbReference type="EMBL" id="MDH5832933.1"/>
    </source>
</evidence>
<dbReference type="GO" id="GO:0004523">
    <property type="term" value="F:RNA-DNA hybrid ribonuclease activity"/>
    <property type="evidence" value="ECO:0007669"/>
    <property type="project" value="UniProtKB-EC"/>
</dbReference>
<comment type="cofactor">
    <cofactor evidence="10">
        <name>Mg(2+)</name>
        <dbReference type="ChEBI" id="CHEBI:18420"/>
    </cofactor>
    <text evidence="10">Binds 1 Mg(2+) ion per subunit. May bind a second metal ion at a regulatory site, or after substrate binding.</text>
</comment>
<dbReference type="InterPro" id="IPR022892">
    <property type="entry name" value="RNaseHI"/>
</dbReference>
<dbReference type="PROSITE" id="PS50879">
    <property type="entry name" value="RNASE_H_1"/>
    <property type="match status" value="1"/>
</dbReference>
<evidence type="ECO:0000256" key="5">
    <source>
        <dbReference type="ARBA" id="ARBA00022722"/>
    </source>
</evidence>
<feature type="binding site" evidence="10">
    <location>
        <position position="47"/>
    </location>
    <ligand>
        <name>Mg(2+)</name>
        <dbReference type="ChEBI" id="CHEBI:18420"/>
        <label>1</label>
    </ligand>
</feature>
<keyword evidence="8 10" id="KW-0378">Hydrolase</keyword>
<dbReference type="Pfam" id="PF00075">
    <property type="entry name" value="RNase_H"/>
    <property type="match status" value="1"/>
</dbReference>
<keyword evidence="5 10" id="KW-0540">Nuclease</keyword>
<accession>A0ABT6JR13</accession>
<dbReference type="PANTHER" id="PTHR10642:SF26">
    <property type="entry name" value="RIBONUCLEASE H1"/>
    <property type="match status" value="1"/>
</dbReference>
<comment type="subcellular location">
    <subcellularLocation>
        <location evidence="10">Cytoplasm</location>
    </subcellularLocation>
</comment>
<keyword evidence="6 10" id="KW-0479">Metal-binding</keyword>
<reference evidence="12 13" key="1">
    <citation type="submission" date="2023-04" db="EMBL/GenBank/DDBJ databases">
        <title>Luteimonas sp. M1R5S59.</title>
        <authorList>
            <person name="Sun J.-Q."/>
        </authorList>
    </citation>
    <scope>NUCLEOTIDE SEQUENCE [LARGE SCALE GENOMIC DNA]</scope>
    <source>
        <strain evidence="12 13">M1R5S59</strain>
    </source>
</reference>
<evidence type="ECO:0000259" key="11">
    <source>
        <dbReference type="PROSITE" id="PS50879"/>
    </source>
</evidence>
<dbReference type="EC" id="3.1.26.4" evidence="4 10"/>
<evidence type="ECO:0000313" key="13">
    <source>
        <dbReference type="Proteomes" id="UP001156873"/>
    </source>
</evidence>
<dbReference type="InterPro" id="IPR002156">
    <property type="entry name" value="RNaseH_domain"/>
</dbReference>
<evidence type="ECO:0000256" key="6">
    <source>
        <dbReference type="ARBA" id="ARBA00022723"/>
    </source>
</evidence>
<comment type="catalytic activity">
    <reaction evidence="1 10">
        <text>Endonucleolytic cleavage to 5'-phosphomonoester.</text>
        <dbReference type="EC" id="3.1.26.4"/>
    </reaction>
</comment>
<sequence>MSEVGIHTDGACLGNPGPGGWAALLRYGDKEREVVGGEPLTTNNRMELMAAIAALETLSRPCEVILYTDSQYVRQGITQWMPNWVRRNWRTAGGDPVKNRDLWERLHAACTRHAIDWRWVKGHSGDPDNERVDVLARDEAVRQRAAAVVATPAPSLRHG</sequence>
<dbReference type="NCBIfam" id="NF001236">
    <property type="entry name" value="PRK00203.1"/>
    <property type="match status" value="1"/>
</dbReference>
<dbReference type="InterPro" id="IPR050092">
    <property type="entry name" value="RNase_H"/>
</dbReference>
<dbReference type="SUPFAM" id="SSF53098">
    <property type="entry name" value="Ribonuclease H-like"/>
    <property type="match status" value="1"/>
</dbReference>
<evidence type="ECO:0000256" key="10">
    <source>
        <dbReference type="HAMAP-Rule" id="MF_00042"/>
    </source>
</evidence>
<evidence type="ECO:0000256" key="1">
    <source>
        <dbReference type="ARBA" id="ARBA00000077"/>
    </source>
</evidence>
<comment type="function">
    <text evidence="10">Endonuclease that specifically degrades the RNA of RNA-DNA hybrids.</text>
</comment>
<evidence type="ECO:0000256" key="9">
    <source>
        <dbReference type="ARBA" id="ARBA00022842"/>
    </source>
</evidence>
<evidence type="ECO:0000256" key="8">
    <source>
        <dbReference type="ARBA" id="ARBA00022801"/>
    </source>
</evidence>
<keyword evidence="9 10" id="KW-0460">Magnesium</keyword>
<dbReference type="PANTHER" id="PTHR10642">
    <property type="entry name" value="RIBONUCLEASE H1"/>
    <property type="match status" value="1"/>
</dbReference>
<proteinExistence type="inferred from homology"/>
<dbReference type="Gene3D" id="3.30.420.10">
    <property type="entry name" value="Ribonuclease H-like superfamily/Ribonuclease H"/>
    <property type="match status" value="1"/>
</dbReference>
<dbReference type="Proteomes" id="UP001156873">
    <property type="component" value="Unassembled WGS sequence"/>
</dbReference>
<evidence type="ECO:0000256" key="3">
    <source>
        <dbReference type="ARBA" id="ARBA00011245"/>
    </source>
</evidence>
<evidence type="ECO:0000256" key="2">
    <source>
        <dbReference type="ARBA" id="ARBA00005300"/>
    </source>
</evidence>
<dbReference type="EMBL" id="JARXRO010000010">
    <property type="protein sequence ID" value="MDH5832933.1"/>
    <property type="molecule type" value="Genomic_DNA"/>
</dbReference>
<feature type="binding site" evidence="10">
    <location>
        <position position="69"/>
    </location>
    <ligand>
        <name>Mg(2+)</name>
        <dbReference type="ChEBI" id="CHEBI:18420"/>
        <label>1</label>
    </ligand>
</feature>
<comment type="similarity">
    <text evidence="2 10">Belongs to the RNase H family.</text>
</comment>
<feature type="binding site" evidence="10">
    <location>
        <position position="133"/>
    </location>
    <ligand>
        <name>Mg(2+)</name>
        <dbReference type="ChEBI" id="CHEBI:18420"/>
        <label>2</label>
    </ligand>
</feature>
<dbReference type="CDD" id="cd09278">
    <property type="entry name" value="RNase_HI_prokaryote_like"/>
    <property type="match status" value="1"/>
</dbReference>
<feature type="binding site" evidence="10">
    <location>
        <position position="9"/>
    </location>
    <ligand>
        <name>Mg(2+)</name>
        <dbReference type="ChEBI" id="CHEBI:18420"/>
        <label>1</label>
    </ligand>
</feature>
<keyword evidence="10" id="KW-0963">Cytoplasm</keyword>
<dbReference type="RefSeq" id="WP_280577109.1">
    <property type="nucleotide sequence ID" value="NZ_JARXRO010000010.1"/>
</dbReference>